<gene>
    <name evidence="1" type="ORF">PAHAL_5G475900</name>
</gene>
<dbReference type="Proteomes" id="UP000243499">
    <property type="component" value="Chromosome 5"/>
</dbReference>
<evidence type="ECO:0000313" key="1">
    <source>
        <dbReference type="EMBL" id="PVH39313.1"/>
    </source>
</evidence>
<sequence length="52" mass="5935">MRSRRAFRSTGCATHSRFLAMPESVSNSDIILVRLYGRGRRMFSSLGRRSLS</sequence>
<organism evidence="1">
    <name type="scientific">Panicum hallii</name>
    <dbReference type="NCBI Taxonomy" id="206008"/>
    <lineage>
        <taxon>Eukaryota</taxon>
        <taxon>Viridiplantae</taxon>
        <taxon>Streptophyta</taxon>
        <taxon>Embryophyta</taxon>
        <taxon>Tracheophyta</taxon>
        <taxon>Spermatophyta</taxon>
        <taxon>Magnoliopsida</taxon>
        <taxon>Liliopsida</taxon>
        <taxon>Poales</taxon>
        <taxon>Poaceae</taxon>
        <taxon>PACMAD clade</taxon>
        <taxon>Panicoideae</taxon>
        <taxon>Panicodae</taxon>
        <taxon>Paniceae</taxon>
        <taxon>Panicinae</taxon>
        <taxon>Panicum</taxon>
        <taxon>Panicum sect. Panicum</taxon>
    </lineage>
</organism>
<dbReference type="Gramene" id="PVH39313">
    <property type="protein sequence ID" value="PVH39313"/>
    <property type="gene ID" value="PAHAL_5G475900"/>
</dbReference>
<name>A0A2T8INR8_9POAL</name>
<reference evidence="1" key="1">
    <citation type="submission" date="2018-04" db="EMBL/GenBank/DDBJ databases">
        <title>WGS assembly of Panicum hallii.</title>
        <authorList>
            <person name="Lovell J."/>
            <person name="Jenkins J."/>
            <person name="Lowry D."/>
            <person name="Mamidi S."/>
            <person name="Sreedasyam A."/>
            <person name="Weng X."/>
            <person name="Barry K."/>
            <person name="Bonette J."/>
            <person name="Campitelli B."/>
            <person name="Daum C."/>
            <person name="Gordon S."/>
            <person name="Gould B."/>
            <person name="Lipzen A."/>
            <person name="Macqueen A."/>
            <person name="Palacio-Mejia J."/>
            <person name="Plott C."/>
            <person name="Shakirov E."/>
            <person name="Shu S."/>
            <person name="Yoshinaga Y."/>
            <person name="Zane M."/>
            <person name="Rokhsar D."/>
            <person name="Grimwood J."/>
            <person name="Schmutz J."/>
            <person name="Juenger T."/>
        </authorList>
    </citation>
    <scope>NUCLEOTIDE SEQUENCE [LARGE SCALE GENOMIC DNA]</scope>
    <source>
        <strain evidence="1">FIL2</strain>
    </source>
</reference>
<protein>
    <submittedName>
        <fullName evidence="1">Uncharacterized protein</fullName>
    </submittedName>
</protein>
<accession>A0A2T8INR8</accession>
<dbReference type="EMBL" id="CM008050">
    <property type="protein sequence ID" value="PVH39313.1"/>
    <property type="molecule type" value="Genomic_DNA"/>
</dbReference>
<proteinExistence type="predicted"/>
<dbReference type="AlphaFoldDB" id="A0A2T8INR8"/>